<evidence type="ECO:0000313" key="9">
    <source>
        <dbReference type="EMBL" id="KAF2808948.1"/>
    </source>
</evidence>
<dbReference type="Proteomes" id="UP000504636">
    <property type="component" value="Unplaced"/>
</dbReference>
<dbReference type="GO" id="GO:0005667">
    <property type="term" value="C:transcription regulator complex"/>
    <property type="evidence" value="ECO:0007669"/>
    <property type="project" value="TreeGrafter"/>
</dbReference>
<reference evidence="11" key="2">
    <citation type="submission" date="2020-04" db="EMBL/GenBank/DDBJ databases">
        <authorList>
            <consortium name="NCBI Genome Project"/>
        </authorList>
    </citation>
    <scope>NUCLEOTIDE SEQUENCE</scope>
    <source>
        <strain evidence="11">CBS 304.34</strain>
    </source>
</reference>
<feature type="region of interest" description="Disordered" evidence="7">
    <location>
        <begin position="170"/>
        <end position="229"/>
    </location>
</feature>
<dbReference type="AlphaFoldDB" id="A0A6A6YK66"/>
<protein>
    <recommendedName>
        <fullName evidence="5">C2H2 type master regulator of conidiophore development brlA</fullName>
    </recommendedName>
</protein>
<evidence type="ECO:0000256" key="6">
    <source>
        <dbReference type="PROSITE-ProRule" id="PRU00042"/>
    </source>
</evidence>
<evidence type="ECO:0000256" key="7">
    <source>
        <dbReference type="SAM" id="MobiDB-lite"/>
    </source>
</evidence>
<dbReference type="PANTHER" id="PTHR14003">
    <property type="entry name" value="TRANSCRIPTIONAL REPRESSOR PROTEIN YY"/>
    <property type="match status" value="1"/>
</dbReference>
<dbReference type="GO" id="GO:0000785">
    <property type="term" value="C:chromatin"/>
    <property type="evidence" value="ECO:0007669"/>
    <property type="project" value="TreeGrafter"/>
</dbReference>
<dbReference type="SMART" id="SM00355">
    <property type="entry name" value="ZnF_C2H2"/>
    <property type="match status" value="2"/>
</dbReference>
<evidence type="ECO:0000256" key="1">
    <source>
        <dbReference type="ARBA" id="ARBA00022723"/>
    </source>
</evidence>
<feature type="compositionally biased region" description="Polar residues" evidence="7">
    <location>
        <begin position="170"/>
        <end position="193"/>
    </location>
</feature>
<dbReference type="GO" id="GO:0000981">
    <property type="term" value="F:DNA-binding transcription factor activity, RNA polymerase II-specific"/>
    <property type="evidence" value="ECO:0007669"/>
    <property type="project" value="TreeGrafter"/>
</dbReference>
<keyword evidence="3 6" id="KW-0863">Zinc-finger</keyword>
<dbReference type="Gene3D" id="3.30.160.60">
    <property type="entry name" value="Classic Zinc Finger"/>
    <property type="match status" value="1"/>
</dbReference>
<name>A0A6A6YK66_9PEZI</name>
<dbReference type="GeneID" id="54469025"/>
<dbReference type="GO" id="GO:0008270">
    <property type="term" value="F:zinc ion binding"/>
    <property type="evidence" value="ECO:0007669"/>
    <property type="project" value="UniProtKB-KW"/>
</dbReference>
<feature type="domain" description="C2H2-type" evidence="8">
    <location>
        <begin position="237"/>
        <end position="264"/>
    </location>
</feature>
<dbReference type="RefSeq" id="XP_033575912.1">
    <property type="nucleotide sequence ID" value="XM_033728132.1"/>
</dbReference>
<reference evidence="11" key="3">
    <citation type="submission" date="2025-04" db="UniProtKB">
        <authorList>
            <consortium name="RefSeq"/>
        </authorList>
    </citation>
    <scope>IDENTIFICATION</scope>
    <source>
        <strain evidence="11">CBS 304.34</strain>
    </source>
</reference>
<keyword evidence="1" id="KW-0479">Metal-binding</keyword>
<evidence type="ECO:0000313" key="10">
    <source>
        <dbReference type="Proteomes" id="UP000504636"/>
    </source>
</evidence>
<evidence type="ECO:0000256" key="3">
    <source>
        <dbReference type="ARBA" id="ARBA00022771"/>
    </source>
</evidence>
<accession>A0A6A6YK66</accession>
<keyword evidence="4" id="KW-0862">Zinc</keyword>
<evidence type="ECO:0000256" key="2">
    <source>
        <dbReference type="ARBA" id="ARBA00022737"/>
    </source>
</evidence>
<feature type="domain" description="C2H2-type" evidence="8">
    <location>
        <begin position="267"/>
        <end position="296"/>
    </location>
</feature>
<dbReference type="GO" id="GO:0000978">
    <property type="term" value="F:RNA polymerase II cis-regulatory region sequence-specific DNA binding"/>
    <property type="evidence" value="ECO:0007669"/>
    <property type="project" value="TreeGrafter"/>
</dbReference>
<evidence type="ECO:0000256" key="5">
    <source>
        <dbReference type="ARBA" id="ARBA00044085"/>
    </source>
</evidence>
<feature type="compositionally biased region" description="Basic and acidic residues" evidence="7">
    <location>
        <begin position="218"/>
        <end position="229"/>
    </location>
</feature>
<proteinExistence type="predicted"/>
<dbReference type="InterPro" id="IPR013087">
    <property type="entry name" value="Znf_C2H2_type"/>
</dbReference>
<dbReference type="EMBL" id="MU003702">
    <property type="protein sequence ID" value="KAF2808948.1"/>
    <property type="molecule type" value="Genomic_DNA"/>
</dbReference>
<gene>
    <name evidence="9 11" type="ORF">BDZ99DRAFT_571800</name>
</gene>
<sequence>MIEFRINNVNSIMKKIHCNFKTKMKIKFSNLNPLVPFMTPTIHVTGQQNQHQASNFAHLDSGQGHNRGPSPWFLAREDVLHANYTDPFWTSTLDFVDFICTDSTSDPKTSLEPPSVEIECSIEKETPLPSEDTPFETLFSDNSDISNLTSSSLLPNEVCNPNISTPDVNVISGPSVTSGSITPEASNSTLSDQESGRRHSLCGPSRPYDPHTPSFNSPKDELTGNSDKSKHQATRLIACPSCSRTYSRKCDLKKHLTVHVPVQARPFVCTYTACAYRFSTRKDLARHSLIHSPVRSYFCAFVKCKYAQKGFRRKYARDRHVKACKMDTV</sequence>
<dbReference type="PROSITE" id="PS50157">
    <property type="entry name" value="ZINC_FINGER_C2H2_2"/>
    <property type="match status" value="2"/>
</dbReference>
<evidence type="ECO:0000259" key="8">
    <source>
        <dbReference type="PROSITE" id="PS50157"/>
    </source>
</evidence>
<evidence type="ECO:0000256" key="4">
    <source>
        <dbReference type="ARBA" id="ARBA00022833"/>
    </source>
</evidence>
<reference evidence="9 11" key="1">
    <citation type="journal article" date="2020" name="Stud. Mycol.">
        <title>101 Dothideomycetes genomes: a test case for predicting lifestyles and emergence of pathogens.</title>
        <authorList>
            <person name="Haridas S."/>
            <person name="Albert R."/>
            <person name="Binder M."/>
            <person name="Bloem J."/>
            <person name="Labutti K."/>
            <person name="Salamov A."/>
            <person name="Andreopoulos B."/>
            <person name="Baker S."/>
            <person name="Barry K."/>
            <person name="Bills G."/>
            <person name="Bluhm B."/>
            <person name="Cannon C."/>
            <person name="Castanera R."/>
            <person name="Culley D."/>
            <person name="Daum C."/>
            <person name="Ezra D."/>
            <person name="Gonzalez J."/>
            <person name="Henrissat B."/>
            <person name="Kuo A."/>
            <person name="Liang C."/>
            <person name="Lipzen A."/>
            <person name="Lutzoni F."/>
            <person name="Magnuson J."/>
            <person name="Mondo S."/>
            <person name="Nolan M."/>
            <person name="Ohm R."/>
            <person name="Pangilinan J."/>
            <person name="Park H.-J."/>
            <person name="Ramirez L."/>
            <person name="Alfaro M."/>
            <person name="Sun H."/>
            <person name="Tritt A."/>
            <person name="Yoshinaga Y."/>
            <person name="Zwiers L.-H."/>
            <person name="Turgeon B."/>
            <person name="Goodwin S."/>
            <person name="Spatafora J."/>
            <person name="Crous P."/>
            <person name="Grigoriev I."/>
        </authorList>
    </citation>
    <scope>NUCLEOTIDE SEQUENCE</scope>
    <source>
        <strain evidence="9 11">CBS 304.34</strain>
    </source>
</reference>
<dbReference type="PROSITE" id="PS00028">
    <property type="entry name" value="ZINC_FINGER_C2H2_1"/>
    <property type="match status" value="2"/>
</dbReference>
<keyword evidence="10" id="KW-1185">Reference proteome</keyword>
<dbReference type="InterPro" id="IPR036236">
    <property type="entry name" value="Znf_C2H2_sf"/>
</dbReference>
<organism evidence="9">
    <name type="scientific">Mytilinidion resinicola</name>
    <dbReference type="NCBI Taxonomy" id="574789"/>
    <lineage>
        <taxon>Eukaryota</taxon>
        <taxon>Fungi</taxon>
        <taxon>Dikarya</taxon>
        <taxon>Ascomycota</taxon>
        <taxon>Pezizomycotina</taxon>
        <taxon>Dothideomycetes</taxon>
        <taxon>Pleosporomycetidae</taxon>
        <taxon>Mytilinidiales</taxon>
        <taxon>Mytilinidiaceae</taxon>
        <taxon>Mytilinidion</taxon>
    </lineage>
</organism>
<dbReference type="PANTHER" id="PTHR14003:SF19">
    <property type="entry name" value="YY2 TRANSCRIPTION FACTOR"/>
    <property type="match status" value="1"/>
</dbReference>
<evidence type="ECO:0000313" key="11">
    <source>
        <dbReference type="RefSeq" id="XP_033575912.1"/>
    </source>
</evidence>
<dbReference type="OrthoDB" id="5305647at2759"/>
<dbReference type="SUPFAM" id="SSF57667">
    <property type="entry name" value="beta-beta-alpha zinc fingers"/>
    <property type="match status" value="1"/>
</dbReference>
<keyword evidence="2" id="KW-0677">Repeat</keyword>